<feature type="transmembrane region" description="Helical" evidence="1">
    <location>
        <begin position="174"/>
        <end position="193"/>
    </location>
</feature>
<evidence type="ECO:0000256" key="1">
    <source>
        <dbReference type="SAM" id="Phobius"/>
    </source>
</evidence>
<comment type="caution">
    <text evidence="2">The sequence shown here is derived from an EMBL/GenBank/DDBJ whole genome shotgun (WGS) entry which is preliminary data.</text>
</comment>
<dbReference type="InterPro" id="IPR010331">
    <property type="entry name" value="ExoD"/>
</dbReference>
<protein>
    <submittedName>
        <fullName evidence="2">Membrane protein</fullName>
    </submittedName>
</protein>
<keyword evidence="1" id="KW-0472">Membrane</keyword>
<keyword evidence="1" id="KW-1133">Transmembrane helix</keyword>
<feature type="transmembrane region" description="Helical" evidence="1">
    <location>
        <begin position="51"/>
        <end position="73"/>
    </location>
</feature>
<dbReference type="OrthoDB" id="7949130at2"/>
<proteinExistence type="predicted"/>
<gene>
    <name evidence="2" type="ORF">NS334_14090</name>
</gene>
<dbReference type="PANTHER" id="PTHR41795">
    <property type="entry name" value="EXOPOLYSACCHARIDE SYNTHESIS PROTEIN"/>
    <property type="match status" value="1"/>
</dbReference>
<dbReference type="Proteomes" id="UP000074310">
    <property type="component" value="Unassembled WGS sequence"/>
</dbReference>
<sequence>MADEPHSVGDILDTIEKLADENDRVVVGDLVEALGARGFGPFLIVMPLIDISPIGSVPGLPTAMALVIALIAVQMALGRKHLWFPGFVRRRSVSSGNAKKAVDKTRGVARFMDRWFHGRLPVLTSGPFVRVAAVGVILLACAVPPLELLPLATTIPMLAIAAFGLAITVRDGALMIVAMLLAVAAVTVGVGLWSGR</sequence>
<organism evidence="2 3">
    <name type="scientific">Sphingomonas endophytica</name>
    <dbReference type="NCBI Taxonomy" id="869719"/>
    <lineage>
        <taxon>Bacteria</taxon>
        <taxon>Pseudomonadati</taxon>
        <taxon>Pseudomonadota</taxon>
        <taxon>Alphaproteobacteria</taxon>
        <taxon>Sphingomonadales</taxon>
        <taxon>Sphingomonadaceae</taxon>
        <taxon>Sphingomonas</taxon>
    </lineage>
</organism>
<name>A0A147HXF1_9SPHN</name>
<keyword evidence="1" id="KW-0812">Transmembrane</keyword>
<feature type="transmembrane region" description="Helical" evidence="1">
    <location>
        <begin position="120"/>
        <end position="142"/>
    </location>
</feature>
<dbReference type="EMBL" id="LDTB01000064">
    <property type="protein sequence ID" value="KTT69622.1"/>
    <property type="molecule type" value="Genomic_DNA"/>
</dbReference>
<dbReference type="RefSeq" id="WP_058756587.1">
    <property type="nucleotide sequence ID" value="NZ_LDTB01000064.1"/>
</dbReference>
<evidence type="ECO:0000313" key="2">
    <source>
        <dbReference type="EMBL" id="KTT69622.1"/>
    </source>
</evidence>
<keyword evidence="3" id="KW-1185">Reference proteome</keyword>
<dbReference type="PIRSF" id="PIRSF033239">
    <property type="entry name" value="ExoD"/>
    <property type="match status" value="1"/>
</dbReference>
<dbReference type="PANTHER" id="PTHR41795:SF1">
    <property type="entry name" value="EXOPOLYSACCHARIDE SYNTHESIS PROTEIN"/>
    <property type="match status" value="1"/>
</dbReference>
<accession>A0A147HXF1</accession>
<evidence type="ECO:0000313" key="3">
    <source>
        <dbReference type="Proteomes" id="UP000074310"/>
    </source>
</evidence>
<dbReference type="AlphaFoldDB" id="A0A147HXF1"/>
<dbReference type="Pfam" id="PF06055">
    <property type="entry name" value="ExoD"/>
    <property type="match status" value="1"/>
</dbReference>
<dbReference type="PATRIC" id="fig|869719.3.peg.2893"/>
<feature type="transmembrane region" description="Helical" evidence="1">
    <location>
        <begin position="148"/>
        <end position="167"/>
    </location>
</feature>
<reference evidence="2 3" key="1">
    <citation type="journal article" date="2016" name="Front. Microbiol.">
        <title>Genomic Resource of Rice Seed Associated Bacteria.</title>
        <authorList>
            <person name="Midha S."/>
            <person name="Bansal K."/>
            <person name="Sharma S."/>
            <person name="Kumar N."/>
            <person name="Patil P.P."/>
            <person name="Chaudhry V."/>
            <person name="Patil P.B."/>
        </authorList>
    </citation>
    <scope>NUCLEOTIDE SEQUENCE [LARGE SCALE GENOMIC DNA]</scope>
    <source>
        <strain evidence="2 3">NS334</strain>
    </source>
</reference>